<dbReference type="Pfam" id="PF13812">
    <property type="entry name" value="PPR_3"/>
    <property type="match status" value="1"/>
</dbReference>
<evidence type="ECO:0000256" key="7">
    <source>
        <dbReference type="ARBA" id="ARBA00022691"/>
    </source>
</evidence>
<dbReference type="PROSITE" id="PS51918">
    <property type="entry name" value="RADICAL_SAM"/>
    <property type="match status" value="1"/>
</dbReference>
<evidence type="ECO:0000256" key="1">
    <source>
        <dbReference type="ARBA" id="ARBA00001637"/>
    </source>
</evidence>
<dbReference type="PANTHER" id="PTHR22960">
    <property type="entry name" value="MOLYBDOPTERIN COFACTOR SYNTHESIS PROTEIN A"/>
    <property type="match status" value="1"/>
</dbReference>
<evidence type="ECO:0000256" key="18">
    <source>
        <dbReference type="SAM" id="MobiDB-lite"/>
    </source>
</evidence>
<dbReference type="InterPro" id="IPR040064">
    <property type="entry name" value="MoaA-like"/>
</dbReference>
<dbReference type="NCBIfam" id="TIGR02666">
    <property type="entry name" value="moaA"/>
    <property type="match status" value="1"/>
</dbReference>
<dbReference type="SFLD" id="SFLDG01386">
    <property type="entry name" value="main_SPASM_domain-containing"/>
    <property type="match status" value="1"/>
</dbReference>
<comment type="caution">
    <text evidence="20">The sequence shown here is derived from an EMBL/GenBank/DDBJ whole genome shotgun (WGS) entry which is preliminary data.</text>
</comment>
<dbReference type="Gene3D" id="3.20.20.70">
    <property type="entry name" value="Aldolase class I"/>
    <property type="match status" value="1"/>
</dbReference>
<comment type="pathway">
    <text evidence="3">Cofactor biosynthesis; molybdopterin biosynthesis.</text>
</comment>
<feature type="repeat" description="PPR" evidence="17">
    <location>
        <begin position="428"/>
        <end position="462"/>
    </location>
</feature>
<evidence type="ECO:0000256" key="10">
    <source>
        <dbReference type="ARBA" id="ARBA00023004"/>
    </source>
</evidence>
<keyword evidence="14" id="KW-0501">Molybdenum cofactor biosynthesis</keyword>
<evidence type="ECO:0000256" key="14">
    <source>
        <dbReference type="ARBA" id="ARBA00023150"/>
    </source>
</evidence>
<evidence type="ECO:0000256" key="5">
    <source>
        <dbReference type="ARBA" id="ARBA00009862"/>
    </source>
</evidence>
<evidence type="ECO:0000256" key="9">
    <source>
        <dbReference type="ARBA" id="ARBA00022741"/>
    </source>
</evidence>
<dbReference type="Pfam" id="PF06463">
    <property type="entry name" value="Mob_synth_C"/>
    <property type="match status" value="1"/>
</dbReference>
<feature type="region of interest" description="Disordered" evidence="18">
    <location>
        <begin position="1305"/>
        <end position="1352"/>
    </location>
</feature>
<keyword evidence="9" id="KW-0547">Nucleotide-binding</keyword>
<protein>
    <submittedName>
        <fullName evidence="20">Molybdenum cofactor biosynthesis prote</fullName>
    </submittedName>
</protein>
<dbReference type="CDD" id="cd01335">
    <property type="entry name" value="Radical_SAM"/>
    <property type="match status" value="1"/>
</dbReference>
<evidence type="ECO:0000256" key="2">
    <source>
        <dbReference type="ARBA" id="ARBA00001966"/>
    </source>
</evidence>
<dbReference type="SUPFAM" id="SSF55040">
    <property type="entry name" value="Molybdenum cofactor biosynthesis protein C, MoaC"/>
    <property type="match status" value="1"/>
</dbReference>
<dbReference type="NCBIfam" id="TIGR00756">
    <property type="entry name" value="PPR"/>
    <property type="match status" value="1"/>
</dbReference>
<dbReference type="NCBIfam" id="NF006870">
    <property type="entry name" value="PRK09364.1"/>
    <property type="match status" value="1"/>
</dbReference>
<dbReference type="GO" id="GO:0061799">
    <property type="term" value="F:cyclic pyranopterin monophosphate synthase activity"/>
    <property type="evidence" value="ECO:0007669"/>
    <property type="project" value="UniProtKB-EC"/>
</dbReference>
<evidence type="ECO:0000256" key="16">
    <source>
        <dbReference type="ARBA" id="ARBA00048697"/>
    </source>
</evidence>
<dbReference type="HAMAP" id="MF_01225_B">
    <property type="entry name" value="MoaA_B"/>
    <property type="match status" value="1"/>
</dbReference>
<comment type="catalytic activity">
    <reaction evidence="16">
        <text>GTP + AH2 + S-adenosyl-L-methionine = (8S)-3',8-cyclo-7,8-dihydroguanosine 5'-triphosphate + 5'-deoxyadenosine + L-methionine + A + H(+)</text>
        <dbReference type="Rhea" id="RHEA:49576"/>
        <dbReference type="ChEBI" id="CHEBI:13193"/>
        <dbReference type="ChEBI" id="CHEBI:15378"/>
        <dbReference type="ChEBI" id="CHEBI:17319"/>
        <dbReference type="ChEBI" id="CHEBI:17499"/>
        <dbReference type="ChEBI" id="CHEBI:37565"/>
        <dbReference type="ChEBI" id="CHEBI:57844"/>
        <dbReference type="ChEBI" id="CHEBI:59789"/>
        <dbReference type="ChEBI" id="CHEBI:131766"/>
        <dbReference type="EC" id="4.1.99.22"/>
    </reaction>
</comment>
<comment type="similarity">
    <text evidence="5">In the N-terminal section; belongs to the radical SAM superfamily. MoaA family.</text>
</comment>
<keyword evidence="7" id="KW-0949">S-adenosyl-L-methionine</keyword>
<dbReference type="NCBIfam" id="TIGR00581">
    <property type="entry name" value="moaC"/>
    <property type="match status" value="1"/>
</dbReference>
<keyword evidence="10" id="KW-0408">Iron</keyword>
<evidence type="ECO:0000256" key="13">
    <source>
        <dbReference type="ARBA" id="ARBA00023134"/>
    </source>
</evidence>
<dbReference type="InterPro" id="IPR002820">
    <property type="entry name" value="Mopterin_CF_biosynth-C_dom"/>
</dbReference>
<feature type="domain" description="Radical SAM core" evidence="19">
    <location>
        <begin position="877"/>
        <end position="1104"/>
    </location>
</feature>
<evidence type="ECO:0000256" key="15">
    <source>
        <dbReference type="ARBA" id="ARBA00023239"/>
    </source>
</evidence>
<dbReference type="SMART" id="SM00729">
    <property type="entry name" value="Elp3"/>
    <property type="match status" value="1"/>
</dbReference>
<dbReference type="InterPro" id="IPR036522">
    <property type="entry name" value="MoaC_sf"/>
</dbReference>
<dbReference type="Pfam" id="PF04055">
    <property type="entry name" value="Radical_SAM"/>
    <property type="match status" value="1"/>
</dbReference>
<dbReference type="CDD" id="cd21117">
    <property type="entry name" value="Twitch_MoaA"/>
    <property type="match status" value="1"/>
</dbReference>
<dbReference type="SFLD" id="SFLDG01383">
    <property type="entry name" value="cyclic_pyranopterin_phosphate"/>
    <property type="match status" value="1"/>
</dbReference>
<feature type="compositionally biased region" description="Low complexity" evidence="18">
    <location>
        <begin position="1330"/>
        <end position="1340"/>
    </location>
</feature>
<dbReference type="InterPro" id="IPR050105">
    <property type="entry name" value="MoCo_biosynth_MoaA/MoaC"/>
</dbReference>
<dbReference type="CDD" id="cd01420">
    <property type="entry name" value="MoaC_PE"/>
    <property type="match status" value="1"/>
</dbReference>
<dbReference type="GO" id="GO:0005525">
    <property type="term" value="F:GTP binding"/>
    <property type="evidence" value="ECO:0007669"/>
    <property type="project" value="UniProtKB-KW"/>
</dbReference>
<feature type="compositionally biased region" description="Polar residues" evidence="18">
    <location>
        <begin position="1545"/>
        <end position="1554"/>
    </location>
</feature>
<dbReference type="InterPro" id="IPR000385">
    <property type="entry name" value="MoaA_NifB_PqqE_Fe-S-bd_CS"/>
</dbReference>
<dbReference type="InterPro" id="IPR023045">
    <property type="entry name" value="MoaC"/>
</dbReference>
<keyword evidence="13" id="KW-0342">GTP-binding</keyword>
<dbReference type="Pfam" id="PF01535">
    <property type="entry name" value="PPR"/>
    <property type="match status" value="1"/>
</dbReference>
<dbReference type="InterPro" id="IPR010505">
    <property type="entry name" value="MoaA_twitch"/>
</dbReference>
<dbReference type="GO" id="GO:0046872">
    <property type="term" value="F:metal ion binding"/>
    <property type="evidence" value="ECO:0007669"/>
    <property type="project" value="UniProtKB-KW"/>
</dbReference>
<dbReference type="GO" id="GO:0061798">
    <property type="term" value="F:GTP 3',8'-cyclase activity"/>
    <property type="evidence" value="ECO:0007669"/>
    <property type="project" value="UniProtKB-EC"/>
</dbReference>
<feature type="region of interest" description="Disordered" evidence="18">
    <location>
        <begin position="1"/>
        <end position="74"/>
    </location>
</feature>
<dbReference type="SFLD" id="SFLDG01067">
    <property type="entry name" value="SPASM/twitch_domain_containing"/>
    <property type="match status" value="1"/>
</dbReference>
<evidence type="ECO:0000256" key="11">
    <source>
        <dbReference type="ARBA" id="ARBA00023014"/>
    </source>
</evidence>
<feature type="repeat" description="PPR" evidence="17">
    <location>
        <begin position="705"/>
        <end position="739"/>
    </location>
</feature>
<dbReference type="PROSITE" id="PS51375">
    <property type="entry name" value="PPR"/>
    <property type="match status" value="3"/>
</dbReference>
<dbReference type="PANTHER" id="PTHR22960:SF0">
    <property type="entry name" value="MOLYBDENUM COFACTOR BIOSYNTHESIS PROTEIN 1"/>
    <property type="match status" value="1"/>
</dbReference>
<keyword evidence="8" id="KW-0479">Metal-binding</keyword>
<evidence type="ECO:0000256" key="4">
    <source>
        <dbReference type="ARBA" id="ARBA00008484"/>
    </source>
</evidence>
<keyword evidence="11" id="KW-0411">Iron-sulfur</keyword>
<feature type="non-terminal residue" evidence="20">
    <location>
        <position position="1805"/>
    </location>
</feature>
<keyword evidence="15" id="KW-0456">Lyase</keyword>
<feature type="compositionally biased region" description="Polar residues" evidence="18">
    <location>
        <begin position="31"/>
        <end position="60"/>
    </location>
</feature>
<dbReference type="InterPro" id="IPR011990">
    <property type="entry name" value="TPR-like_helical_dom_sf"/>
</dbReference>
<dbReference type="InterPro" id="IPR013483">
    <property type="entry name" value="MoaA"/>
</dbReference>
<evidence type="ECO:0000256" key="3">
    <source>
        <dbReference type="ARBA" id="ARBA00005046"/>
    </source>
</evidence>
<dbReference type="SFLD" id="SFLDS00029">
    <property type="entry name" value="Radical_SAM"/>
    <property type="match status" value="1"/>
</dbReference>
<evidence type="ECO:0000259" key="19">
    <source>
        <dbReference type="PROSITE" id="PS51918"/>
    </source>
</evidence>
<dbReference type="Proteomes" id="UP000767238">
    <property type="component" value="Unassembled WGS sequence"/>
</dbReference>
<evidence type="ECO:0000313" key="20">
    <source>
        <dbReference type="EMBL" id="KAH0220026.1"/>
    </source>
</evidence>
<gene>
    <name evidence="20" type="ORF">KCV03_g5815</name>
</gene>
<dbReference type="EMBL" id="JAHFYH010000040">
    <property type="protein sequence ID" value="KAH0220026.1"/>
    <property type="molecule type" value="Genomic_DNA"/>
</dbReference>
<reference evidence="20" key="2">
    <citation type="submission" date="2021-08" db="EMBL/GenBank/DDBJ databases">
        <authorList>
            <person name="Gostincar C."/>
            <person name="Sun X."/>
            <person name="Song Z."/>
            <person name="Gunde-Cimerman N."/>
        </authorList>
    </citation>
    <scope>NUCLEOTIDE SEQUENCE</scope>
    <source>
        <strain evidence="20">EXF-8016</strain>
    </source>
</reference>
<comment type="cofactor">
    <cofactor evidence="2">
        <name>[4Fe-4S] cluster</name>
        <dbReference type="ChEBI" id="CHEBI:49883"/>
    </cofactor>
</comment>
<dbReference type="Gene3D" id="1.25.40.10">
    <property type="entry name" value="Tetratricopeptide repeat domain"/>
    <property type="match status" value="3"/>
</dbReference>
<accession>A0A9P8GF44</accession>
<organism evidence="20 21">
    <name type="scientific">Aureobasidium melanogenum</name>
    <name type="common">Aureobasidium pullulans var. melanogenum</name>
    <dbReference type="NCBI Taxonomy" id="46634"/>
    <lineage>
        <taxon>Eukaryota</taxon>
        <taxon>Fungi</taxon>
        <taxon>Dikarya</taxon>
        <taxon>Ascomycota</taxon>
        <taxon>Pezizomycotina</taxon>
        <taxon>Dothideomycetes</taxon>
        <taxon>Dothideomycetidae</taxon>
        <taxon>Dothideales</taxon>
        <taxon>Saccotheciaceae</taxon>
        <taxon>Aureobasidium</taxon>
    </lineage>
</organism>
<keyword evidence="12" id="KW-0496">Mitochondrion</keyword>
<dbReference type="InterPro" id="IPR058240">
    <property type="entry name" value="rSAM_sf"/>
</dbReference>
<dbReference type="SUPFAM" id="SSF102114">
    <property type="entry name" value="Radical SAM enzymes"/>
    <property type="match status" value="1"/>
</dbReference>
<evidence type="ECO:0000256" key="12">
    <source>
        <dbReference type="ARBA" id="ARBA00023128"/>
    </source>
</evidence>
<dbReference type="PROSITE" id="PS01305">
    <property type="entry name" value="MOAA_NIFB_PQQE"/>
    <property type="match status" value="1"/>
</dbReference>
<dbReference type="GO" id="GO:0051539">
    <property type="term" value="F:4 iron, 4 sulfur cluster binding"/>
    <property type="evidence" value="ECO:0007669"/>
    <property type="project" value="UniProtKB-KW"/>
</dbReference>
<sequence length="1805" mass="199815">MRLVFVPVPRRRSATPASSQSGSLYDYVAAKSTSQQPARFPQSTSAQPGAASQPQHSESPSRGAPRTRKSRDASLVSYTSNLEDLVARNDASAAWSYFSTHYTDTNCAALDPASLPFLDVPKHRRGFVYTRLLSLMTRQWLTELDLHQSASNITSPSPYAVLERFEQLAISTPPIASSLALSLSIHLQLAASKGLDVLDHPTTKVVLIQLFETWPLCFYPTKRQTTNYQRFLSLLRAPTEKPADLTLSLLLTQDLMCRATSFPDDLEEYRPLLQTLSSASSKAQLNQAAVRHIELKLKSQTQDDALVSAELSQRLCRLHRASVLETPSQTDSTIAETATTAPEPFEQKAKLLISNVSAAADKQNLDRLERLWAQAQELLMDESSRTPEHAPSTIRLYEGFLVAFFQLRRPQSGLQVWNSMLQSGFEPTIRTWNVMMKGCHISRDIHIMESMWHSMRNSGIQPDVVSWSTRIYGHFRIGEPRDGMSALEEMGRDWLNAQNRRRSKSGSLEDTSEVPKPDTVILNSAISALRGKKANQIPNVLAWSRRFNIEPDVATYNALLAISLGGGQATDAANILQRMAVANIQPNSSTFTILVDSMLSTTLDGMTQDEQKDKIMDLIASFEGCGMKVDVQGYALIIDRMLKDHNNLKAARSVLAHMTTRKVACTPHIYTILMTHYFDANPPELLAADALWNDIQSSRQEETMDVIFYDRMVEGFARHGDVGRTMAFLNRMSKEGKRPGWLAMTAVVQCLARSHEWDRVGQIVMDCHKQEGLLSVGLRGKKGQKDFWERCAIVHDALLLTMALAALRSSRSLGPLVRRLRPERRCIATATATPSPSASAALDHDGPALSLPQHIEVTNRRQAIKQAKPFSDFLTDKFNRQHDYLRISVTERCNLRCLYCMPEEGVPLSPSSHLLTTPEIVYLSELFVSQGVTKIRLTGGEPTVRPDILPLMQQIGSLKSKGLRELALTTNGISLHRKLDKMVEAGLTGVNISLDTLDPFQFQILTRRKGYDAVMKSVDRVLEMNKLGAGVKLKVNCVVMRGINEREIIPFVEMGREKDIEVRFIEYMPFGGNKWSERKMLTYQEMLDMIREKYPALRSVKGHLNDTSKTYEIPGFVGKIGFITSMTHNFCGTCNRLRITSDGNLKVCLHGNTEVSLRDLLRKDNNNNPMDEQAFEAIREIEMNRRQGLSVTDTRPSWIERETALLNLIGEAVKRKKEKHAGMEELQNMENRPMILIGGAIVCTIAFPNCQMDPYDTGTSTDLVVAEGGTLRGGLNNFKHRPMGSSRLGQAVPLHLLHSNIPNYHGARSYSSSTSSPLPQPSEEQTAEDLPTNVTPSLSPTPTPTDGSESGFASMRALFGHPRRSWSPPQPPAHETDAIADTQPERSTQEIDCSNNSFDGGLFEDPPDQLSATAEEEDGKAYEMLSSVPTIKTQHSEPSPAEQLMDTNDVKVVLQSSSPLPLRQPIARDGSEVSQRPHPFIRFKQAFKDPKATRAVEAAKNSKQPKPKPKPLPAWKVSSEDAQLTSPSDKRNVTTSTASASTKSLQSVQSSALPPTSLARGDVKRSEPSPARLGRSETDLLDSIESPLTSSKLRKAESSDSAAATTLTHLTSTGEAHMVDVGGKESTERVAVAVGFVHFSKERTYKVIAENLNKKGDVLGVARIAGIMAAKRCSDIIPLCHPIPITKITLNVGTMSPQNAMPIRNLLKRYTVKHGIAAVEARVHTRGQTGVEMEALTAVSGACLTIYDMCKAVDKDMVISGARVLYKEGGRSGTYVHKDFAKQPAGNRFINMDQDVSSREPQDGQ</sequence>
<dbReference type="InterPro" id="IPR006638">
    <property type="entry name" value="Elp3/MiaA/NifB-like_rSAM"/>
</dbReference>
<keyword evidence="6" id="KW-0004">4Fe-4S</keyword>
<dbReference type="InterPro" id="IPR013785">
    <property type="entry name" value="Aldolase_TIM"/>
</dbReference>
<evidence type="ECO:0000256" key="6">
    <source>
        <dbReference type="ARBA" id="ARBA00022485"/>
    </source>
</evidence>
<dbReference type="InterPro" id="IPR047594">
    <property type="entry name" value="MoaC_bact/euk"/>
</dbReference>
<feature type="region of interest" description="Disordered" evidence="18">
    <location>
        <begin position="1484"/>
        <end position="1600"/>
    </location>
</feature>
<dbReference type="InterPro" id="IPR007197">
    <property type="entry name" value="rSAM"/>
</dbReference>
<reference evidence="20" key="1">
    <citation type="journal article" date="2021" name="J Fungi (Basel)">
        <title>Virulence traits and population genomics of the black yeast Aureobasidium melanogenum.</title>
        <authorList>
            <person name="Cernosa A."/>
            <person name="Sun X."/>
            <person name="Gostincar C."/>
            <person name="Fang C."/>
            <person name="Gunde-Cimerman N."/>
            <person name="Song Z."/>
        </authorList>
    </citation>
    <scope>NUCLEOTIDE SEQUENCE</scope>
    <source>
        <strain evidence="20">EXF-8016</strain>
    </source>
</reference>
<name>A0A9P8GF44_AURME</name>
<feature type="compositionally biased region" description="Low complexity" evidence="18">
    <location>
        <begin position="1534"/>
        <end position="1544"/>
    </location>
</feature>
<dbReference type="Gene3D" id="3.30.70.640">
    <property type="entry name" value="Molybdopterin cofactor biosynthesis C (MoaC) domain"/>
    <property type="match status" value="1"/>
</dbReference>
<dbReference type="GO" id="GO:0006777">
    <property type="term" value="P:Mo-molybdopterin cofactor biosynthetic process"/>
    <property type="evidence" value="ECO:0007669"/>
    <property type="project" value="UniProtKB-KW"/>
</dbReference>
<evidence type="ECO:0000256" key="8">
    <source>
        <dbReference type="ARBA" id="ARBA00022723"/>
    </source>
</evidence>
<evidence type="ECO:0000256" key="17">
    <source>
        <dbReference type="PROSITE-ProRule" id="PRU00708"/>
    </source>
</evidence>
<proteinExistence type="inferred from homology"/>
<evidence type="ECO:0000313" key="21">
    <source>
        <dbReference type="Proteomes" id="UP000767238"/>
    </source>
</evidence>
<comment type="catalytic activity">
    <reaction evidence="1">
        <text>(8S)-3',8-cyclo-7,8-dihydroguanosine 5'-triphosphate = cyclic pyranopterin phosphate + diphosphate</text>
        <dbReference type="Rhea" id="RHEA:49580"/>
        <dbReference type="ChEBI" id="CHEBI:33019"/>
        <dbReference type="ChEBI" id="CHEBI:59648"/>
        <dbReference type="ChEBI" id="CHEBI:131766"/>
        <dbReference type="EC" id="4.6.1.17"/>
    </reaction>
</comment>
<dbReference type="InterPro" id="IPR002885">
    <property type="entry name" value="PPR_rpt"/>
</dbReference>
<dbReference type="Pfam" id="PF01967">
    <property type="entry name" value="MoaC"/>
    <property type="match status" value="1"/>
</dbReference>
<dbReference type="HAMAP" id="MF_01224_B">
    <property type="entry name" value="MoaC_B"/>
    <property type="match status" value="1"/>
</dbReference>
<feature type="repeat" description="PPR" evidence="17">
    <location>
        <begin position="552"/>
        <end position="586"/>
    </location>
</feature>
<comment type="similarity">
    <text evidence="4">In the C-terminal section; belongs to the MoaC family.</text>
</comment>